<keyword evidence="3" id="KW-1185">Reference proteome</keyword>
<gene>
    <name evidence="2" type="ORF">STAS_28400</name>
</gene>
<accession>A0A5A7R021</accession>
<evidence type="ECO:0000256" key="1">
    <source>
        <dbReference type="SAM" id="MobiDB-lite"/>
    </source>
</evidence>
<feature type="compositionally biased region" description="Basic residues" evidence="1">
    <location>
        <begin position="64"/>
        <end position="74"/>
    </location>
</feature>
<reference evidence="3" key="1">
    <citation type="journal article" date="2019" name="Curr. Biol.">
        <title>Genome Sequence of Striga asiatica Provides Insight into the Evolution of Plant Parasitism.</title>
        <authorList>
            <person name="Yoshida S."/>
            <person name="Kim S."/>
            <person name="Wafula E.K."/>
            <person name="Tanskanen J."/>
            <person name="Kim Y.M."/>
            <person name="Honaas L."/>
            <person name="Yang Z."/>
            <person name="Spallek T."/>
            <person name="Conn C.E."/>
            <person name="Ichihashi Y."/>
            <person name="Cheong K."/>
            <person name="Cui S."/>
            <person name="Der J.P."/>
            <person name="Gundlach H."/>
            <person name="Jiao Y."/>
            <person name="Hori C."/>
            <person name="Ishida J.K."/>
            <person name="Kasahara H."/>
            <person name="Kiba T."/>
            <person name="Kim M.S."/>
            <person name="Koo N."/>
            <person name="Laohavisit A."/>
            <person name="Lee Y.H."/>
            <person name="Lumba S."/>
            <person name="McCourt P."/>
            <person name="Mortimer J.C."/>
            <person name="Mutuku J.M."/>
            <person name="Nomura T."/>
            <person name="Sasaki-Sekimoto Y."/>
            <person name="Seto Y."/>
            <person name="Wang Y."/>
            <person name="Wakatake T."/>
            <person name="Sakakibara H."/>
            <person name="Demura T."/>
            <person name="Yamaguchi S."/>
            <person name="Yoneyama K."/>
            <person name="Manabe R.I."/>
            <person name="Nelson D.C."/>
            <person name="Schulman A.H."/>
            <person name="Timko M.P."/>
            <person name="dePamphilis C.W."/>
            <person name="Choi D."/>
            <person name="Shirasu K."/>
        </authorList>
    </citation>
    <scope>NUCLEOTIDE SEQUENCE [LARGE SCALE GENOMIC DNA]</scope>
    <source>
        <strain evidence="3">cv. UVA1</strain>
    </source>
</reference>
<evidence type="ECO:0000313" key="3">
    <source>
        <dbReference type="Proteomes" id="UP000325081"/>
    </source>
</evidence>
<dbReference type="GO" id="GO:0016746">
    <property type="term" value="F:acyltransferase activity"/>
    <property type="evidence" value="ECO:0007669"/>
    <property type="project" value="UniProtKB-KW"/>
</dbReference>
<dbReference type="EMBL" id="BKCP01009416">
    <property type="protein sequence ID" value="GER51053.1"/>
    <property type="molecule type" value="Genomic_DNA"/>
</dbReference>
<organism evidence="2 3">
    <name type="scientific">Striga asiatica</name>
    <name type="common">Asiatic witchweed</name>
    <name type="synonym">Buchnera asiatica</name>
    <dbReference type="NCBI Taxonomy" id="4170"/>
    <lineage>
        <taxon>Eukaryota</taxon>
        <taxon>Viridiplantae</taxon>
        <taxon>Streptophyta</taxon>
        <taxon>Embryophyta</taxon>
        <taxon>Tracheophyta</taxon>
        <taxon>Spermatophyta</taxon>
        <taxon>Magnoliopsida</taxon>
        <taxon>eudicotyledons</taxon>
        <taxon>Gunneridae</taxon>
        <taxon>Pentapetalae</taxon>
        <taxon>asterids</taxon>
        <taxon>lamiids</taxon>
        <taxon>Lamiales</taxon>
        <taxon>Orobanchaceae</taxon>
        <taxon>Buchnereae</taxon>
        <taxon>Striga</taxon>
    </lineage>
</organism>
<sequence>MDVASGRGKRRKGKEIISPPMRLLGNFVCYDPTVWYRRDSYAKDSNSTNFLNYIDPLSELASKHVNRQAKHASSRSKSEPASTSQVDVIEGSPIRTTTLSISVADVFRTTEQDSSASKRPYPNTNCTENWRQKDFFSKLI</sequence>
<proteinExistence type="predicted"/>
<name>A0A5A7R021_STRAF</name>
<comment type="caution">
    <text evidence="2">The sequence shown here is derived from an EMBL/GenBank/DDBJ whole genome shotgun (WGS) entry which is preliminary data.</text>
</comment>
<feature type="region of interest" description="Disordered" evidence="1">
    <location>
        <begin position="64"/>
        <end position="90"/>
    </location>
</feature>
<keyword evidence="2" id="KW-0808">Transferase</keyword>
<dbReference type="Proteomes" id="UP000325081">
    <property type="component" value="Unassembled WGS sequence"/>
</dbReference>
<protein>
    <submittedName>
        <fullName evidence="2">Glycerol-3-phosphate acyltransferase</fullName>
    </submittedName>
</protein>
<dbReference type="AlphaFoldDB" id="A0A5A7R021"/>
<evidence type="ECO:0000313" key="2">
    <source>
        <dbReference type="EMBL" id="GER51053.1"/>
    </source>
</evidence>
<keyword evidence="2" id="KW-0012">Acyltransferase</keyword>